<name>A0ABW3Y3T6_9FLAO</name>
<dbReference type="InterPro" id="IPR017342">
    <property type="entry name" value="S-AdoMet-dep_Met_synth_prd"/>
</dbReference>
<dbReference type="RefSeq" id="WP_377177115.1">
    <property type="nucleotide sequence ID" value="NZ_JBHTMY010000002.1"/>
</dbReference>
<feature type="domain" description="AdoMet activation" evidence="1">
    <location>
        <begin position="91"/>
        <end position="208"/>
    </location>
</feature>
<evidence type="ECO:0000259" key="1">
    <source>
        <dbReference type="Pfam" id="PF02965"/>
    </source>
</evidence>
<dbReference type="Pfam" id="PF02965">
    <property type="entry name" value="Met_synt_B12"/>
    <property type="match status" value="1"/>
</dbReference>
<proteinExistence type="predicted"/>
<protein>
    <submittedName>
        <fullName evidence="2">Vitamin B12 dependent-methionine synthase activation domain-containing protein</fullName>
    </submittedName>
</protein>
<accession>A0ABW3Y3T6</accession>
<evidence type="ECO:0000313" key="3">
    <source>
        <dbReference type="Proteomes" id="UP001597201"/>
    </source>
</evidence>
<dbReference type="InterPro" id="IPR037010">
    <property type="entry name" value="VitB12-dep_Met_synth_activ_sf"/>
</dbReference>
<dbReference type="SUPFAM" id="SSF56507">
    <property type="entry name" value="Methionine synthase activation domain-like"/>
    <property type="match status" value="1"/>
</dbReference>
<organism evidence="2 3">
    <name type="scientific">Namhaeicola litoreus</name>
    <dbReference type="NCBI Taxonomy" id="1052145"/>
    <lineage>
        <taxon>Bacteria</taxon>
        <taxon>Pseudomonadati</taxon>
        <taxon>Bacteroidota</taxon>
        <taxon>Flavobacteriia</taxon>
        <taxon>Flavobacteriales</taxon>
        <taxon>Flavobacteriaceae</taxon>
        <taxon>Namhaeicola</taxon>
    </lineage>
</organism>
<gene>
    <name evidence="2" type="ORF">ACFQ39_06150</name>
</gene>
<dbReference type="Proteomes" id="UP001597201">
    <property type="component" value="Unassembled WGS sequence"/>
</dbReference>
<dbReference type="PIRSF" id="PIRSF037984">
    <property type="entry name" value="Met_synth_TM0269_prd"/>
    <property type="match status" value="1"/>
</dbReference>
<sequence>MTGIVSYKIDFSEIKLDKKEISSFMGLGPNPDEPFNSMIDEAIALLSKNKNIEGGYVIKPVTDFSIKDGSISVEEKSFNTGRMITSFLKGSEYVALFICTAGYEVEKWSKKFQTEGDFVMSFVVDATGSLLVEGAMDIVYNNIKDYVENDTLSVTNRYSPGYCDWKVIDQQKLFSFLPDNFCKVKLSESSLMSPVKSVSGIVGIGKKVTHREYICDTCSSTDCVYRAKKMYVRH</sequence>
<evidence type="ECO:0000313" key="2">
    <source>
        <dbReference type="EMBL" id="MFD1315193.1"/>
    </source>
</evidence>
<dbReference type="Gene3D" id="3.40.109.40">
    <property type="match status" value="1"/>
</dbReference>
<reference evidence="3" key="1">
    <citation type="journal article" date="2019" name="Int. J. Syst. Evol. Microbiol.">
        <title>The Global Catalogue of Microorganisms (GCM) 10K type strain sequencing project: providing services to taxonomists for standard genome sequencing and annotation.</title>
        <authorList>
            <consortium name="The Broad Institute Genomics Platform"/>
            <consortium name="The Broad Institute Genome Sequencing Center for Infectious Disease"/>
            <person name="Wu L."/>
            <person name="Ma J."/>
        </authorList>
    </citation>
    <scope>NUCLEOTIDE SEQUENCE [LARGE SCALE GENOMIC DNA]</scope>
    <source>
        <strain evidence="3">CCUG 61485</strain>
    </source>
</reference>
<keyword evidence="3" id="KW-1185">Reference proteome</keyword>
<dbReference type="InterPro" id="IPR004223">
    <property type="entry name" value="VitB12-dep_Met_synth_activ_dom"/>
</dbReference>
<dbReference type="EMBL" id="JBHTMY010000002">
    <property type="protein sequence ID" value="MFD1315193.1"/>
    <property type="molecule type" value="Genomic_DNA"/>
</dbReference>
<comment type="caution">
    <text evidence="2">The sequence shown here is derived from an EMBL/GenBank/DDBJ whole genome shotgun (WGS) entry which is preliminary data.</text>
</comment>